<dbReference type="Proteomes" id="UP001597525">
    <property type="component" value="Unassembled WGS sequence"/>
</dbReference>
<dbReference type="Pfam" id="PF12784">
    <property type="entry name" value="PDDEXK_2"/>
    <property type="match status" value="1"/>
</dbReference>
<dbReference type="PANTHER" id="PTHR41317">
    <property type="entry name" value="PD-(D_E)XK NUCLEASE FAMILY TRANSPOSASE"/>
    <property type="match status" value="1"/>
</dbReference>
<evidence type="ECO:0000313" key="1">
    <source>
        <dbReference type="EMBL" id="MFD2966817.1"/>
    </source>
</evidence>
<dbReference type="EMBL" id="JBHUPB010000004">
    <property type="protein sequence ID" value="MFD2966817.1"/>
    <property type="molecule type" value="Genomic_DNA"/>
</dbReference>
<sequence length="169" mass="19653">MTGKVFYEELGFLYIELVKFDKEEVELQTDLERWFYVLKHMSRLDKLSVYLRKPIFEQLFSIAAYTQLNKEERDMYDVSLKRKWDAEAVREYQEQKLAATEQQALERGLQKGLEQGEKKGLQQGLLQRREEGSREKAIAIAKALQRTGLSVEDIAQATGLSISELKTLS</sequence>
<protein>
    <submittedName>
        <fullName evidence="1">PD-(D/E)XK nuclease family transposase</fullName>
    </submittedName>
</protein>
<name>A0ABW6BBH9_9SPHI</name>
<organism evidence="1 2">
    <name type="scientific">Sphingobacterium bambusae</name>
    <dbReference type="NCBI Taxonomy" id="662858"/>
    <lineage>
        <taxon>Bacteria</taxon>
        <taxon>Pseudomonadati</taxon>
        <taxon>Bacteroidota</taxon>
        <taxon>Sphingobacteriia</taxon>
        <taxon>Sphingobacteriales</taxon>
        <taxon>Sphingobacteriaceae</taxon>
        <taxon>Sphingobacterium</taxon>
    </lineage>
</organism>
<comment type="caution">
    <text evidence="1">The sequence shown here is derived from an EMBL/GenBank/DDBJ whole genome shotgun (WGS) entry which is preliminary data.</text>
</comment>
<dbReference type="RefSeq" id="WP_320186625.1">
    <property type="nucleotide sequence ID" value="NZ_CP138332.1"/>
</dbReference>
<accession>A0ABW6BBH9</accession>
<reference evidence="2" key="1">
    <citation type="journal article" date="2019" name="Int. J. Syst. Evol. Microbiol.">
        <title>The Global Catalogue of Microorganisms (GCM) 10K type strain sequencing project: providing services to taxonomists for standard genome sequencing and annotation.</title>
        <authorList>
            <consortium name="The Broad Institute Genomics Platform"/>
            <consortium name="The Broad Institute Genome Sequencing Center for Infectious Disease"/>
            <person name="Wu L."/>
            <person name="Ma J."/>
        </authorList>
    </citation>
    <scope>NUCLEOTIDE SEQUENCE [LARGE SCALE GENOMIC DNA]</scope>
    <source>
        <strain evidence="2">KCTC 22814</strain>
    </source>
</reference>
<dbReference type="PANTHER" id="PTHR41317:SF1">
    <property type="entry name" value="PD-(D_E)XK NUCLEASE FAMILY TRANSPOSASE"/>
    <property type="match status" value="1"/>
</dbReference>
<keyword evidence="2" id="KW-1185">Reference proteome</keyword>
<proteinExistence type="predicted"/>
<gene>
    <name evidence="1" type="ORF">ACFS7Y_05440</name>
</gene>
<evidence type="ECO:0000313" key="2">
    <source>
        <dbReference type="Proteomes" id="UP001597525"/>
    </source>
</evidence>